<evidence type="ECO:0000259" key="13">
    <source>
        <dbReference type="Pfam" id="PF00133"/>
    </source>
</evidence>
<dbReference type="FunFam" id="3.40.50.620:FF:000042">
    <property type="entry name" value="Isoleucine--tRNA ligase"/>
    <property type="match status" value="1"/>
</dbReference>
<dbReference type="NCBIfam" id="TIGR00392">
    <property type="entry name" value="ileS"/>
    <property type="match status" value="1"/>
</dbReference>
<keyword evidence="3 12" id="KW-0436">Ligase</keyword>
<dbReference type="InterPro" id="IPR050081">
    <property type="entry name" value="Ile-tRNA_ligase"/>
</dbReference>
<feature type="binding site" evidence="12">
    <location>
        <position position="939"/>
    </location>
    <ligand>
        <name>Zn(2+)</name>
        <dbReference type="ChEBI" id="CHEBI:29105"/>
    </ligand>
</feature>
<feature type="binding site" evidence="12">
    <location>
        <position position="609"/>
    </location>
    <ligand>
        <name>L-isoleucyl-5'-AMP</name>
        <dbReference type="ChEBI" id="CHEBI:178002"/>
    </ligand>
</feature>
<feature type="binding site" evidence="12">
    <location>
        <position position="942"/>
    </location>
    <ligand>
        <name>Zn(2+)</name>
        <dbReference type="ChEBI" id="CHEBI:29105"/>
    </ligand>
</feature>
<sequence length="975" mass="111508">MVPDKLNRQVDPMSTETPLDLKKTVNLPRTRFAQQANLVQSEPARLKRWAEMDLYGKIRAARRNRPKFILHDGPPYANADIHIGTAMNKILKDFIVKSRTMMGYDAPFVPGYDCHGLPIELHVDRKLGEKKAKMSAVAFRRACREHASNALKRQTRDFQRLGVFGEWSNPYLTMSNEYEAETARLFARFVERGFVYRGARPVYWCIHDQTALAEAEVEYREHTSPSIYVKFPFADDPAKIAPELAGRKVFFLIWTTTPWTLPANLGIAVNPLFEYAAVEHGDDVYIVASELVETVAEKCGLNGARVIARFSGEKLDRLECRHPWIERRSLLMLGEHVTLGGEADAETELDVRASRDKKVTGKAGTGLVHTAPGHGHDDFVIGGRYGLEVYCPVDNAGRFTAEVEHFAGERVFDANPKIIELLRERGMLLFSEQYRHRYPHCWRCHNPVIFRATPQWFISLDRRARDLEDGASLREMALREVERVEWIPSWGRDRMRNTISGRPDWCVSRQRLWGVPIPAFYCRACGETVASPEIMRHVADIFERESADAWYAREAKDLLPEGFRCPKCGAADWSKESDILDVWFDSGSSSVAVLEKYPELRWPADVYLEGGDQFRGWFNSSLIVALAAHNAAPYRTVVAHGWVVDGEGRAMHKSLGNAISPNEVIQQSGAEVLRLWTASSDYHEDMRCSPEILQRVAESYRKLRNTARFALGNLHGFDPQRDSVSYEEMEEIDRWALAELNRVIERALEAYEHYEFHAVYHALHHYCTVTLSALYFDIIKDRLYTFAPRSRARRSAQTALYRIADALARLLAPILVFTADEIWENLPSSGDEQLPSIHLAEFPRIQRAEGEEELLQRWERLFGVRDQVLRALEEARQAKMIGSSLEARVRLRVGGALRELLERYRDQLRYIFIVSQVELEAGTEGELQVEVARALGQKCERCWNYSPRVGESERYPTVCERCVEALAEIEREGAA</sequence>
<keyword evidence="5 12" id="KW-0547">Nucleotide-binding</keyword>
<evidence type="ECO:0000256" key="11">
    <source>
        <dbReference type="ARBA" id="ARBA00048359"/>
    </source>
</evidence>
<dbReference type="GO" id="GO:0000049">
    <property type="term" value="F:tRNA binding"/>
    <property type="evidence" value="ECO:0007669"/>
    <property type="project" value="InterPro"/>
</dbReference>
<dbReference type="InterPro" id="IPR010663">
    <property type="entry name" value="Znf_FPG/IleRS"/>
</dbReference>
<dbReference type="PROSITE" id="PS00178">
    <property type="entry name" value="AA_TRNA_LIGASE_I"/>
    <property type="match status" value="1"/>
</dbReference>
<dbReference type="InterPro" id="IPR001412">
    <property type="entry name" value="aa-tRNA-synth_I_CS"/>
</dbReference>
<dbReference type="CDD" id="cd07960">
    <property type="entry name" value="Anticodon_Ia_Ile_BEm"/>
    <property type="match status" value="1"/>
</dbReference>
<keyword evidence="17" id="KW-1185">Reference proteome</keyword>
<feature type="binding site" evidence="12">
    <location>
        <position position="653"/>
    </location>
    <ligand>
        <name>ATP</name>
        <dbReference type="ChEBI" id="CHEBI:30616"/>
    </ligand>
</feature>
<keyword evidence="9 12" id="KW-0030">Aminoacyl-tRNA synthetase</keyword>
<keyword evidence="6 12" id="KW-0862">Zinc</keyword>
<feature type="domain" description="Methionyl/Valyl/Leucyl/Isoleucyl-tRNA synthetase anticodon-binding" evidence="15">
    <location>
        <begin position="733"/>
        <end position="890"/>
    </location>
</feature>
<evidence type="ECO:0000313" key="16">
    <source>
        <dbReference type="EMBL" id="CDM66954.1"/>
    </source>
</evidence>
<keyword evidence="8 12" id="KW-0648">Protein biosynthesis</keyword>
<keyword evidence="7 12" id="KW-0067">ATP-binding</keyword>
<evidence type="ECO:0000256" key="4">
    <source>
        <dbReference type="ARBA" id="ARBA00022723"/>
    </source>
</evidence>
<dbReference type="SUPFAM" id="SSF52374">
    <property type="entry name" value="Nucleotidylyl transferase"/>
    <property type="match status" value="1"/>
</dbReference>
<dbReference type="Pfam" id="PF08264">
    <property type="entry name" value="Anticodon_1"/>
    <property type="match status" value="1"/>
</dbReference>
<evidence type="ECO:0000256" key="12">
    <source>
        <dbReference type="HAMAP-Rule" id="MF_02002"/>
    </source>
</evidence>
<evidence type="ECO:0000256" key="9">
    <source>
        <dbReference type="ARBA" id="ARBA00023146"/>
    </source>
</evidence>
<dbReference type="InterPro" id="IPR013155">
    <property type="entry name" value="M/V/L/I-tRNA-synth_anticd-bd"/>
</dbReference>
<dbReference type="InterPro" id="IPR009008">
    <property type="entry name" value="Val/Leu/Ile-tRNA-synth_edit"/>
</dbReference>
<evidence type="ECO:0000256" key="3">
    <source>
        <dbReference type="ARBA" id="ARBA00022598"/>
    </source>
</evidence>
<dbReference type="Proteomes" id="UP000031518">
    <property type="component" value="Unassembled WGS sequence"/>
</dbReference>
<dbReference type="GO" id="GO:0002161">
    <property type="term" value="F:aminoacyl-tRNA deacylase activity"/>
    <property type="evidence" value="ECO:0007669"/>
    <property type="project" value="InterPro"/>
</dbReference>
<evidence type="ECO:0000259" key="15">
    <source>
        <dbReference type="Pfam" id="PF08264"/>
    </source>
</evidence>
<name>A0A0B6X362_9BACT</name>
<comment type="similarity">
    <text evidence="1 12">Belongs to the class-I aminoacyl-tRNA synthetase family. IleS type 1 subfamily.</text>
</comment>
<dbReference type="InterPro" id="IPR023585">
    <property type="entry name" value="Ile-tRNA-ligase_type1"/>
</dbReference>
<protein>
    <recommendedName>
        <fullName evidence="12">Isoleucine--tRNA ligase</fullName>
        <ecNumber evidence="12">6.1.1.5</ecNumber>
    </recommendedName>
    <alternativeName>
        <fullName evidence="12">Isoleucyl-tRNA synthetase</fullName>
        <shortName evidence="12">IleRS</shortName>
    </alternativeName>
</protein>
<dbReference type="Gene3D" id="1.10.730.20">
    <property type="match status" value="1"/>
</dbReference>
<dbReference type="InterPro" id="IPR033708">
    <property type="entry name" value="Anticodon_Ile_BEm"/>
</dbReference>
<dbReference type="STRING" id="454194.PYK22_03001"/>
<dbReference type="InterPro" id="IPR002300">
    <property type="entry name" value="aa-tRNA-synth_Ia"/>
</dbReference>
<comment type="catalytic activity">
    <reaction evidence="11 12">
        <text>tRNA(Ile) + L-isoleucine + ATP = L-isoleucyl-tRNA(Ile) + AMP + diphosphate</text>
        <dbReference type="Rhea" id="RHEA:11060"/>
        <dbReference type="Rhea" id="RHEA-COMP:9666"/>
        <dbReference type="Rhea" id="RHEA-COMP:9695"/>
        <dbReference type="ChEBI" id="CHEBI:30616"/>
        <dbReference type="ChEBI" id="CHEBI:33019"/>
        <dbReference type="ChEBI" id="CHEBI:58045"/>
        <dbReference type="ChEBI" id="CHEBI:78442"/>
        <dbReference type="ChEBI" id="CHEBI:78528"/>
        <dbReference type="ChEBI" id="CHEBI:456215"/>
        <dbReference type="EC" id="6.1.1.5"/>
    </reaction>
</comment>
<comment type="subcellular location">
    <subcellularLocation>
        <location evidence="12">Cytoplasm</location>
    </subcellularLocation>
</comment>
<accession>A0A0B6X362</accession>
<keyword evidence="2 12" id="KW-0963">Cytoplasm</keyword>
<dbReference type="HAMAP" id="MF_02002">
    <property type="entry name" value="Ile_tRNA_synth_type1"/>
    <property type="match status" value="1"/>
</dbReference>
<dbReference type="GO" id="GO:0005829">
    <property type="term" value="C:cytosol"/>
    <property type="evidence" value="ECO:0007669"/>
    <property type="project" value="TreeGrafter"/>
</dbReference>
<gene>
    <name evidence="12" type="primary">ileS</name>
    <name evidence="16" type="ORF">PYK22_03001</name>
</gene>
<dbReference type="SUPFAM" id="SSF47323">
    <property type="entry name" value="Anticodon-binding domain of a subclass of class I aminoacyl-tRNA synthetases"/>
    <property type="match status" value="1"/>
</dbReference>
<evidence type="ECO:0000256" key="5">
    <source>
        <dbReference type="ARBA" id="ARBA00022741"/>
    </source>
</evidence>
<dbReference type="AlphaFoldDB" id="A0A0B6X362"/>
<dbReference type="InterPro" id="IPR009080">
    <property type="entry name" value="tRNAsynth_Ia_anticodon-bd"/>
</dbReference>
<evidence type="ECO:0000256" key="10">
    <source>
        <dbReference type="ARBA" id="ARBA00025217"/>
    </source>
</evidence>
<evidence type="ECO:0000256" key="1">
    <source>
        <dbReference type="ARBA" id="ARBA00006887"/>
    </source>
</evidence>
<dbReference type="GO" id="GO:0004822">
    <property type="term" value="F:isoleucine-tRNA ligase activity"/>
    <property type="evidence" value="ECO:0007669"/>
    <property type="project" value="UniProtKB-UniRule"/>
</dbReference>
<dbReference type="GO" id="GO:0005524">
    <property type="term" value="F:ATP binding"/>
    <property type="evidence" value="ECO:0007669"/>
    <property type="project" value="UniProtKB-UniRule"/>
</dbReference>
<evidence type="ECO:0000256" key="2">
    <source>
        <dbReference type="ARBA" id="ARBA00022490"/>
    </source>
</evidence>
<dbReference type="FunFam" id="1.10.730.20:FF:000001">
    <property type="entry name" value="Isoleucine--tRNA ligase"/>
    <property type="match status" value="1"/>
</dbReference>
<dbReference type="PRINTS" id="PR00984">
    <property type="entry name" value="TRNASYNTHILE"/>
</dbReference>
<feature type="short sequence motif" description="'HIGH' region" evidence="12">
    <location>
        <begin position="75"/>
        <end position="85"/>
    </location>
</feature>
<evidence type="ECO:0000313" key="17">
    <source>
        <dbReference type="Proteomes" id="UP000031518"/>
    </source>
</evidence>
<feature type="binding site" evidence="12">
    <location>
        <position position="962"/>
    </location>
    <ligand>
        <name>Zn(2+)</name>
        <dbReference type="ChEBI" id="CHEBI:29105"/>
    </ligand>
</feature>
<evidence type="ECO:0000256" key="7">
    <source>
        <dbReference type="ARBA" id="ARBA00022840"/>
    </source>
</evidence>
<organism evidence="16 17">
    <name type="scientific">Pyrinomonas methylaliphatogenes</name>
    <dbReference type="NCBI Taxonomy" id="454194"/>
    <lineage>
        <taxon>Bacteria</taxon>
        <taxon>Pseudomonadati</taxon>
        <taxon>Acidobacteriota</taxon>
        <taxon>Blastocatellia</taxon>
        <taxon>Blastocatellales</taxon>
        <taxon>Pyrinomonadaceae</taxon>
        <taxon>Pyrinomonas</taxon>
    </lineage>
</organism>
<dbReference type="GO" id="GO:0008270">
    <property type="term" value="F:zinc ion binding"/>
    <property type="evidence" value="ECO:0007669"/>
    <property type="project" value="UniProtKB-UniRule"/>
</dbReference>
<dbReference type="PANTHER" id="PTHR42765">
    <property type="entry name" value="SOLEUCYL-TRNA SYNTHETASE"/>
    <property type="match status" value="1"/>
</dbReference>
<dbReference type="SUPFAM" id="SSF50677">
    <property type="entry name" value="ValRS/IleRS/LeuRS editing domain"/>
    <property type="match status" value="1"/>
</dbReference>
<dbReference type="Gene3D" id="3.40.50.620">
    <property type="entry name" value="HUPs"/>
    <property type="match status" value="2"/>
</dbReference>
<reference evidence="16 17" key="2">
    <citation type="submission" date="2015-01" db="EMBL/GenBank/DDBJ databases">
        <title>Complete genome sequence of Pyrinomonas methylaliphatogenes type strain K22T.</title>
        <authorList>
            <person name="Lee K.C.Y."/>
            <person name="Power J.F."/>
            <person name="Dunfield P.F."/>
            <person name="Morgan X.C."/>
            <person name="Huttenhower C."/>
            <person name="Stott M.B."/>
        </authorList>
    </citation>
    <scope>NUCLEOTIDE SEQUENCE [LARGE SCALE GENOMIC DNA]</scope>
    <source>
        <strain evidence="16 17">K22</strain>
    </source>
</reference>
<feature type="short sequence motif" description="'KMSKS' region" evidence="12">
    <location>
        <begin position="650"/>
        <end position="654"/>
    </location>
</feature>
<feature type="domain" description="Aminoacyl-tRNA synthetase class Ia" evidence="13">
    <location>
        <begin position="45"/>
        <end position="688"/>
    </location>
</feature>
<evidence type="ECO:0000256" key="8">
    <source>
        <dbReference type="ARBA" id="ARBA00022917"/>
    </source>
</evidence>
<dbReference type="GO" id="GO:0006428">
    <property type="term" value="P:isoleucyl-tRNA aminoacylation"/>
    <property type="evidence" value="ECO:0007669"/>
    <property type="project" value="UniProtKB-UniRule"/>
</dbReference>
<proteinExistence type="inferred from homology"/>
<evidence type="ECO:0000256" key="6">
    <source>
        <dbReference type="ARBA" id="ARBA00022833"/>
    </source>
</evidence>
<comment type="cofactor">
    <cofactor evidence="12">
        <name>Zn(2+)</name>
        <dbReference type="ChEBI" id="CHEBI:29105"/>
    </cofactor>
    <text evidence="12">Binds 1 zinc ion per subunit.</text>
</comment>
<dbReference type="Gene3D" id="1.10.10.830">
    <property type="entry name" value="Ile-tRNA synthetase CP2 domain-like"/>
    <property type="match status" value="1"/>
</dbReference>
<comment type="domain">
    <text evidence="12">IleRS has two distinct active sites: one for aminoacylation and one for editing. The misactivated valine is translocated from the active site to the editing site, which sterically excludes the correctly activated isoleucine. The single editing site contains two valyl binding pockets, one specific for each substrate (Val-AMP or Val-tRNA(Ile)).</text>
</comment>
<dbReference type="PANTHER" id="PTHR42765:SF1">
    <property type="entry name" value="ISOLEUCINE--TRNA LIGASE, MITOCHONDRIAL"/>
    <property type="match status" value="1"/>
</dbReference>
<feature type="binding site" evidence="12">
    <location>
        <position position="959"/>
    </location>
    <ligand>
        <name>Zn(2+)</name>
        <dbReference type="ChEBI" id="CHEBI:29105"/>
    </ligand>
</feature>
<dbReference type="Pfam" id="PF06827">
    <property type="entry name" value="zf-FPG_IleRS"/>
    <property type="match status" value="1"/>
</dbReference>
<dbReference type="EMBL" id="CBXV010000008">
    <property type="protein sequence ID" value="CDM66954.1"/>
    <property type="molecule type" value="Genomic_DNA"/>
</dbReference>
<comment type="subunit">
    <text evidence="12">Monomer.</text>
</comment>
<dbReference type="Pfam" id="PF00133">
    <property type="entry name" value="tRNA-synt_1"/>
    <property type="match status" value="1"/>
</dbReference>
<dbReference type="EC" id="6.1.1.5" evidence="12"/>
<evidence type="ECO:0000259" key="14">
    <source>
        <dbReference type="Pfam" id="PF06827"/>
    </source>
</evidence>
<keyword evidence="4 12" id="KW-0479">Metal-binding</keyword>
<dbReference type="InterPro" id="IPR014729">
    <property type="entry name" value="Rossmann-like_a/b/a_fold"/>
</dbReference>
<feature type="domain" description="Zinc finger FPG/IleRS-type" evidence="14">
    <location>
        <begin position="936"/>
        <end position="964"/>
    </location>
</feature>
<reference evidence="16 17" key="1">
    <citation type="submission" date="2013-12" db="EMBL/GenBank/DDBJ databases">
        <authorList>
            <person name="Stott M."/>
        </authorList>
    </citation>
    <scope>NUCLEOTIDE SEQUENCE [LARGE SCALE GENOMIC DNA]</scope>
    <source>
        <strain evidence="16 17">K22</strain>
    </source>
</reference>
<dbReference type="InterPro" id="IPR002301">
    <property type="entry name" value="Ile-tRNA-ligase"/>
</dbReference>
<comment type="function">
    <text evidence="10 12">Catalyzes the attachment of isoleucine to tRNA(Ile). As IleRS can inadvertently accommodate and process structurally similar amino acids such as valine, to avoid such errors it has two additional distinct tRNA(Ile)-dependent editing activities. One activity is designated as 'pretransfer' editing and involves the hydrolysis of activated Val-AMP. The other activity is designated 'posttransfer' editing and involves deacylation of mischarged Val-tRNA(Ile).</text>
</comment>